<accession>A0A1P9WSV2</accession>
<evidence type="ECO:0000313" key="4">
    <source>
        <dbReference type="EMBL" id="AQG78464.1"/>
    </source>
</evidence>
<evidence type="ECO:0000259" key="3">
    <source>
        <dbReference type="Pfam" id="PF13229"/>
    </source>
</evidence>
<gene>
    <name evidence="4" type="ORF">AWR27_03390</name>
</gene>
<dbReference type="Proteomes" id="UP000187941">
    <property type="component" value="Chromosome"/>
</dbReference>
<protein>
    <recommendedName>
        <fullName evidence="3">Right handed beta helix domain-containing protein</fullName>
    </recommendedName>
</protein>
<dbReference type="InterPro" id="IPR012334">
    <property type="entry name" value="Pectin_lyas_fold"/>
</dbReference>
<dbReference type="SUPFAM" id="SSF51126">
    <property type="entry name" value="Pectin lyase-like"/>
    <property type="match status" value="1"/>
</dbReference>
<feature type="domain" description="Right handed beta helix" evidence="3">
    <location>
        <begin position="147"/>
        <end position="271"/>
    </location>
</feature>
<feature type="region of interest" description="Disordered" evidence="1">
    <location>
        <begin position="114"/>
        <end position="146"/>
    </location>
</feature>
<dbReference type="Gene3D" id="2.160.20.10">
    <property type="entry name" value="Single-stranded right-handed beta-helix, Pectin lyase-like"/>
    <property type="match status" value="1"/>
</dbReference>
<dbReference type="InterPro" id="IPR011050">
    <property type="entry name" value="Pectin_lyase_fold/virulence"/>
</dbReference>
<dbReference type="InterPro" id="IPR039448">
    <property type="entry name" value="Beta_helix"/>
</dbReference>
<keyword evidence="2" id="KW-0732">Signal</keyword>
<dbReference type="AlphaFoldDB" id="A0A1P9WSV2"/>
<dbReference type="STRING" id="1178516.AWR27_03390"/>
<feature type="signal peptide" evidence="2">
    <location>
        <begin position="1"/>
        <end position="31"/>
    </location>
</feature>
<feature type="chain" id="PRO_5013043527" description="Right handed beta helix domain-containing protein" evidence="2">
    <location>
        <begin position="32"/>
        <end position="334"/>
    </location>
</feature>
<evidence type="ECO:0000256" key="2">
    <source>
        <dbReference type="SAM" id="SignalP"/>
    </source>
</evidence>
<proteinExistence type="predicted"/>
<evidence type="ECO:0000256" key="1">
    <source>
        <dbReference type="SAM" id="MobiDB-lite"/>
    </source>
</evidence>
<dbReference type="EMBL" id="CP014263">
    <property type="protein sequence ID" value="AQG78464.1"/>
    <property type="molecule type" value="Genomic_DNA"/>
</dbReference>
<dbReference type="Pfam" id="PF13229">
    <property type="entry name" value="Beta_helix"/>
    <property type="match status" value="1"/>
</dbReference>
<keyword evidence="5" id="KW-1185">Reference proteome</keyword>
<dbReference type="KEGG" id="smon:AWR27_03390"/>
<dbReference type="RefSeq" id="WP_077129904.1">
    <property type="nucleotide sequence ID" value="NZ_CP014263.1"/>
</dbReference>
<evidence type="ECO:0000313" key="5">
    <source>
        <dbReference type="Proteomes" id="UP000187941"/>
    </source>
</evidence>
<reference evidence="4 5" key="1">
    <citation type="submission" date="2016-01" db="EMBL/GenBank/DDBJ databases">
        <authorList>
            <person name="Oliw E.H."/>
        </authorList>
    </citation>
    <scope>NUCLEOTIDE SEQUENCE [LARGE SCALE GENOMIC DNA]</scope>
    <source>
        <strain evidence="4 5">DY10</strain>
    </source>
</reference>
<feature type="compositionally biased region" description="Low complexity" evidence="1">
    <location>
        <begin position="124"/>
        <end position="146"/>
    </location>
</feature>
<sequence length="334" mass="33673">MRSPFLFLITRLVQASLISLLLLLGNLSAQAQTIRYVKPVATGTGTGDSWANASSDLQAMITASAANQQVWVAAGTYRPGGNANTDRTISFAMRNGVAIYGGFVGNETDLSQRPAINPISGNPSSSTLSGDLLGDDGPNAANNGDNSYNVISNNNNGLNATAVLDGFVITGGNATNGRGTGFAGGGMINLSSSPTITNCSFISNVSDDSSVAYGGAMHNSNSSPTITNCSFQNNRATGLFGTGGAIYNGGSSSPTITNCSFTGNQARGGAVLSPARCPAQPLPTVASKAIRLQMAGPSSTMPAVAPPSPTVASRAIRLLTSAGPSSTTTAAAPR</sequence>
<organism evidence="4 5">
    <name type="scientific">Spirosoma montaniterrae</name>
    <dbReference type="NCBI Taxonomy" id="1178516"/>
    <lineage>
        <taxon>Bacteria</taxon>
        <taxon>Pseudomonadati</taxon>
        <taxon>Bacteroidota</taxon>
        <taxon>Cytophagia</taxon>
        <taxon>Cytophagales</taxon>
        <taxon>Cytophagaceae</taxon>
        <taxon>Spirosoma</taxon>
    </lineage>
</organism>
<name>A0A1P9WSV2_9BACT</name>